<sequence length="100" mass="11083">MEIYQLASLELTHESWTRELRMESAELVLVTEAGSRLWYVDINGIADEDLLDYFYTASNIQVEIHAITKDGANLAGTAYFHANKARHAAALRGDGELAGV</sequence>
<organism evidence="1 2">
    <name type="scientific">Paenibacillus herberti</name>
    <dbReference type="NCBI Taxonomy" id="1619309"/>
    <lineage>
        <taxon>Bacteria</taxon>
        <taxon>Bacillati</taxon>
        <taxon>Bacillota</taxon>
        <taxon>Bacilli</taxon>
        <taxon>Bacillales</taxon>
        <taxon>Paenibacillaceae</taxon>
        <taxon>Paenibacillus</taxon>
    </lineage>
</organism>
<dbReference type="EMBL" id="NMUQ01000001">
    <property type="protein sequence ID" value="OXM17201.1"/>
    <property type="molecule type" value="Genomic_DNA"/>
</dbReference>
<accession>A0A229P566</accession>
<evidence type="ECO:0000313" key="1">
    <source>
        <dbReference type="EMBL" id="OXM17201.1"/>
    </source>
</evidence>
<comment type="caution">
    <text evidence="1">The sequence shown here is derived from an EMBL/GenBank/DDBJ whole genome shotgun (WGS) entry which is preliminary data.</text>
</comment>
<reference evidence="1 2" key="1">
    <citation type="submission" date="2017-07" db="EMBL/GenBank/DDBJ databases">
        <title>Paenibacillus herberti R33 genome sequencing and assembly.</title>
        <authorList>
            <person name="Su W."/>
        </authorList>
    </citation>
    <scope>NUCLEOTIDE SEQUENCE [LARGE SCALE GENOMIC DNA]</scope>
    <source>
        <strain evidence="1 2">R33</strain>
    </source>
</reference>
<name>A0A229P566_9BACL</name>
<dbReference type="RefSeq" id="WP_089524276.1">
    <property type="nucleotide sequence ID" value="NZ_NMUQ01000001.1"/>
</dbReference>
<gene>
    <name evidence="1" type="ORF">CGZ75_11505</name>
</gene>
<evidence type="ECO:0000313" key="2">
    <source>
        <dbReference type="Proteomes" id="UP000215145"/>
    </source>
</evidence>
<proteinExistence type="predicted"/>
<protein>
    <submittedName>
        <fullName evidence="1">Uncharacterized protein</fullName>
    </submittedName>
</protein>
<dbReference type="Proteomes" id="UP000215145">
    <property type="component" value="Unassembled WGS sequence"/>
</dbReference>
<keyword evidence="2" id="KW-1185">Reference proteome</keyword>
<dbReference type="AlphaFoldDB" id="A0A229P566"/>
<dbReference type="OrthoDB" id="2678890at2"/>